<dbReference type="EMBL" id="CP007035">
    <property type="protein sequence ID" value="AHF15396.1"/>
    <property type="molecule type" value="Genomic_DNA"/>
</dbReference>
<dbReference type="eggNOG" id="COG0845">
    <property type="taxonomic scope" value="Bacteria"/>
</dbReference>
<dbReference type="GO" id="GO:1990281">
    <property type="term" value="C:efflux pump complex"/>
    <property type="evidence" value="ECO:0007669"/>
    <property type="project" value="TreeGrafter"/>
</dbReference>
<dbReference type="Pfam" id="PF25954">
    <property type="entry name" value="Beta-barrel_RND_2"/>
    <property type="match status" value="1"/>
</dbReference>
<dbReference type="AlphaFoldDB" id="W0F242"/>
<dbReference type="Proteomes" id="UP000003586">
    <property type="component" value="Chromosome"/>
</dbReference>
<dbReference type="GO" id="GO:0015562">
    <property type="term" value="F:efflux transmembrane transporter activity"/>
    <property type="evidence" value="ECO:0007669"/>
    <property type="project" value="TreeGrafter"/>
</dbReference>
<name>W0F242_9BACT</name>
<dbReference type="PANTHER" id="PTHR30469">
    <property type="entry name" value="MULTIDRUG RESISTANCE PROTEIN MDTA"/>
    <property type="match status" value="1"/>
</dbReference>
<dbReference type="Gene3D" id="2.40.30.170">
    <property type="match status" value="1"/>
</dbReference>
<dbReference type="NCBIfam" id="TIGR01730">
    <property type="entry name" value="RND_mfp"/>
    <property type="match status" value="1"/>
</dbReference>
<accession>W0F242</accession>
<feature type="domain" description="Multidrug resistance protein MdtA-like barrel-sandwich hybrid" evidence="2">
    <location>
        <begin position="29"/>
        <end position="163"/>
    </location>
</feature>
<gene>
    <name evidence="5" type="ORF">NIASO_09980</name>
</gene>
<sequence length="327" mass="35474">MEQYAVGTVTTGGIATRLKLPAQLAAYQEVSIFPKVNGYVKTVLVDIGSKVHTGDLLMTLDAPELEQASLQAKEEFEQSKASFSIDQERYNRLQEAAQTEGAVSPMDLSTSKTKVTSALALSKARKNNWQMQQTMLSYLRVRAPFSGVITQRSVSVGALVSASVKDIPMLELKEVDHLRLQIDVPETIAPALDNKDTISFSVSSLPGKKLTGRISRKSMNVDPRLRSERIEIDVPNKEHLLSPGMYADVAVDAPGSANSMQVPRAAVVTSTERKYVLAIRNGKTVKVDVSTGNEGNGNIEVFGKLQPGEKVIAHANDEIEEGIPVKG</sequence>
<comment type="similarity">
    <text evidence="1">Belongs to the membrane fusion protein (MFP) (TC 8.A.1) family.</text>
</comment>
<dbReference type="InterPro" id="IPR058792">
    <property type="entry name" value="Beta-barrel_RND_2"/>
</dbReference>
<feature type="domain" description="YknX-like C-terminal permuted SH3-like" evidence="4">
    <location>
        <begin position="260"/>
        <end position="326"/>
    </location>
</feature>
<dbReference type="Gene3D" id="2.40.420.20">
    <property type="match status" value="1"/>
</dbReference>
<evidence type="ECO:0000256" key="1">
    <source>
        <dbReference type="ARBA" id="ARBA00009477"/>
    </source>
</evidence>
<dbReference type="InterPro" id="IPR058625">
    <property type="entry name" value="MdtA-like_BSH"/>
</dbReference>
<dbReference type="Pfam" id="PF25917">
    <property type="entry name" value="BSH_RND"/>
    <property type="match status" value="1"/>
</dbReference>
<dbReference type="Pfam" id="PF25989">
    <property type="entry name" value="YknX_C"/>
    <property type="match status" value="1"/>
</dbReference>
<proteinExistence type="inferred from homology"/>
<feature type="domain" description="CusB-like beta-barrel" evidence="3">
    <location>
        <begin position="180"/>
        <end position="253"/>
    </location>
</feature>
<reference evidence="5 6" key="1">
    <citation type="submission" date="2013-12" db="EMBL/GenBank/DDBJ databases">
        <authorList>
            <consortium name="DOE Joint Genome Institute"/>
            <person name="Eisen J."/>
            <person name="Huntemann M."/>
            <person name="Han J."/>
            <person name="Chen A."/>
            <person name="Kyrpides N."/>
            <person name="Mavromatis K."/>
            <person name="Markowitz V."/>
            <person name="Palaniappan K."/>
            <person name="Ivanova N."/>
            <person name="Schaumberg A."/>
            <person name="Pati A."/>
            <person name="Liolios K."/>
            <person name="Nordberg H.P."/>
            <person name="Cantor M.N."/>
            <person name="Hua S.X."/>
            <person name="Woyke T."/>
        </authorList>
    </citation>
    <scope>NUCLEOTIDE SEQUENCE [LARGE SCALE GENOMIC DNA]</scope>
    <source>
        <strain evidence="6">DSM 19437</strain>
    </source>
</reference>
<evidence type="ECO:0000259" key="3">
    <source>
        <dbReference type="Pfam" id="PF25954"/>
    </source>
</evidence>
<dbReference type="SUPFAM" id="SSF111369">
    <property type="entry name" value="HlyD-like secretion proteins"/>
    <property type="match status" value="1"/>
</dbReference>
<dbReference type="STRING" id="929713.NIASO_09980"/>
<protein>
    <submittedName>
        <fullName evidence="5">RND transporter</fullName>
    </submittedName>
</protein>
<keyword evidence="6" id="KW-1185">Reference proteome</keyword>
<evidence type="ECO:0000313" key="6">
    <source>
        <dbReference type="Proteomes" id="UP000003586"/>
    </source>
</evidence>
<dbReference type="Gene3D" id="1.10.287.470">
    <property type="entry name" value="Helix hairpin bin"/>
    <property type="match status" value="1"/>
</dbReference>
<evidence type="ECO:0000313" key="5">
    <source>
        <dbReference type="EMBL" id="AHF15396.1"/>
    </source>
</evidence>
<dbReference type="PANTHER" id="PTHR30469:SF37">
    <property type="entry name" value="RAGD PROTEIN"/>
    <property type="match status" value="1"/>
</dbReference>
<dbReference type="InterPro" id="IPR058637">
    <property type="entry name" value="YknX-like_C"/>
</dbReference>
<organism evidence="5 6">
    <name type="scientific">Niabella soli DSM 19437</name>
    <dbReference type="NCBI Taxonomy" id="929713"/>
    <lineage>
        <taxon>Bacteria</taxon>
        <taxon>Pseudomonadati</taxon>
        <taxon>Bacteroidota</taxon>
        <taxon>Chitinophagia</taxon>
        <taxon>Chitinophagales</taxon>
        <taxon>Chitinophagaceae</taxon>
        <taxon>Niabella</taxon>
    </lineage>
</organism>
<evidence type="ECO:0000259" key="4">
    <source>
        <dbReference type="Pfam" id="PF25989"/>
    </source>
</evidence>
<evidence type="ECO:0000259" key="2">
    <source>
        <dbReference type="Pfam" id="PF25917"/>
    </source>
</evidence>
<dbReference type="HOGENOM" id="CLU_018816_1_4_10"/>
<dbReference type="Gene3D" id="2.40.50.100">
    <property type="match status" value="1"/>
</dbReference>
<dbReference type="KEGG" id="nso:NIASO_09980"/>
<dbReference type="InterPro" id="IPR006143">
    <property type="entry name" value="RND_pump_MFP"/>
</dbReference>